<dbReference type="SUPFAM" id="SSF46894">
    <property type="entry name" value="C-terminal effector domain of the bipartite response regulators"/>
    <property type="match status" value="1"/>
</dbReference>
<dbReference type="PROSITE" id="PS50043">
    <property type="entry name" value="HTH_LUXR_2"/>
    <property type="match status" value="1"/>
</dbReference>
<feature type="domain" description="Response regulatory" evidence="4">
    <location>
        <begin position="2"/>
        <end position="119"/>
    </location>
</feature>
<gene>
    <name evidence="5" type="primary">exaE_3</name>
    <name evidence="5" type="ORF">GALL_207330</name>
</gene>
<dbReference type="PANTHER" id="PTHR45566">
    <property type="entry name" value="HTH-TYPE TRANSCRIPTIONAL REGULATOR YHJB-RELATED"/>
    <property type="match status" value="1"/>
</dbReference>
<dbReference type="AlphaFoldDB" id="A0A1J5SAB4"/>
<evidence type="ECO:0000259" key="4">
    <source>
        <dbReference type="PROSITE" id="PS50110"/>
    </source>
</evidence>
<dbReference type="GO" id="GO:0003677">
    <property type="term" value="F:DNA binding"/>
    <property type="evidence" value="ECO:0007669"/>
    <property type="project" value="UniProtKB-KW"/>
</dbReference>
<feature type="domain" description="HTH luxR-type" evidence="3">
    <location>
        <begin position="146"/>
        <end position="211"/>
    </location>
</feature>
<dbReference type="CDD" id="cd17535">
    <property type="entry name" value="REC_NarL-like"/>
    <property type="match status" value="1"/>
</dbReference>
<organism evidence="5">
    <name type="scientific">mine drainage metagenome</name>
    <dbReference type="NCBI Taxonomy" id="410659"/>
    <lineage>
        <taxon>unclassified sequences</taxon>
        <taxon>metagenomes</taxon>
        <taxon>ecological metagenomes</taxon>
    </lineage>
</organism>
<dbReference type="Pfam" id="PF00196">
    <property type="entry name" value="GerE"/>
    <property type="match status" value="1"/>
</dbReference>
<dbReference type="PRINTS" id="PR00038">
    <property type="entry name" value="HTHLUXR"/>
</dbReference>
<dbReference type="SMART" id="SM00448">
    <property type="entry name" value="REC"/>
    <property type="match status" value="1"/>
</dbReference>
<dbReference type="GO" id="GO:0006355">
    <property type="term" value="P:regulation of DNA-templated transcription"/>
    <property type="evidence" value="ECO:0007669"/>
    <property type="project" value="InterPro"/>
</dbReference>
<keyword evidence="1" id="KW-0597">Phosphoprotein</keyword>
<dbReference type="PROSITE" id="PS00622">
    <property type="entry name" value="HTH_LUXR_1"/>
    <property type="match status" value="1"/>
</dbReference>
<evidence type="ECO:0000259" key="3">
    <source>
        <dbReference type="PROSITE" id="PS50043"/>
    </source>
</evidence>
<dbReference type="SMART" id="SM00421">
    <property type="entry name" value="HTH_LUXR"/>
    <property type="match status" value="1"/>
</dbReference>
<comment type="caution">
    <text evidence="5">The sequence shown here is derived from an EMBL/GenBank/DDBJ whole genome shotgun (WGS) entry which is preliminary data.</text>
</comment>
<dbReference type="EMBL" id="MLJW01000136">
    <property type="protein sequence ID" value="OIQ97181.1"/>
    <property type="molecule type" value="Genomic_DNA"/>
</dbReference>
<dbReference type="Gene3D" id="3.40.50.2300">
    <property type="match status" value="1"/>
</dbReference>
<dbReference type="PANTHER" id="PTHR45566:SF2">
    <property type="entry name" value="NARL SUBFAMILY"/>
    <property type="match status" value="1"/>
</dbReference>
<evidence type="ECO:0000256" key="2">
    <source>
        <dbReference type="ARBA" id="ARBA00023125"/>
    </source>
</evidence>
<dbReference type="InterPro" id="IPR051015">
    <property type="entry name" value="EvgA-like"/>
</dbReference>
<dbReference type="InterPro" id="IPR001789">
    <property type="entry name" value="Sig_transdc_resp-reg_receiver"/>
</dbReference>
<proteinExistence type="predicted"/>
<dbReference type="PROSITE" id="PS50110">
    <property type="entry name" value="RESPONSE_REGULATORY"/>
    <property type="match status" value="1"/>
</dbReference>
<sequence length="213" mass="22687">MRILLADDHVMFREGLRPFLQSLSPEVSITEAGSLPEVVEVLDGGEIPDLLLLDMKMPGMVGPASVGAMKARLPACPVVVLSGLVDRDLMVDSINAGASGYIPKKLSGAAMLSALRLVLAGEKFLPVMMLETPAGEAAGRAGGAAAPSRRDQLTRRERDILMLLKEGLPNKIIASRLTLSEVTVKSHLCSIFRKLGVSNRVQAIRSFTGDGML</sequence>
<dbReference type="Pfam" id="PF00072">
    <property type="entry name" value="Response_reg"/>
    <property type="match status" value="1"/>
</dbReference>
<dbReference type="InterPro" id="IPR011006">
    <property type="entry name" value="CheY-like_superfamily"/>
</dbReference>
<dbReference type="InterPro" id="IPR058245">
    <property type="entry name" value="NreC/VraR/RcsB-like_REC"/>
</dbReference>
<dbReference type="SUPFAM" id="SSF52172">
    <property type="entry name" value="CheY-like"/>
    <property type="match status" value="1"/>
</dbReference>
<name>A0A1J5SAB4_9ZZZZ</name>
<reference evidence="5" key="1">
    <citation type="submission" date="2016-10" db="EMBL/GenBank/DDBJ databases">
        <title>Sequence of Gallionella enrichment culture.</title>
        <authorList>
            <person name="Poehlein A."/>
            <person name="Muehling M."/>
            <person name="Daniel R."/>
        </authorList>
    </citation>
    <scope>NUCLEOTIDE SEQUENCE</scope>
</reference>
<protein>
    <submittedName>
        <fullName evidence="5">Transcriptional activator protein ExaE</fullName>
    </submittedName>
</protein>
<dbReference type="InterPro" id="IPR016032">
    <property type="entry name" value="Sig_transdc_resp-reg_C-effctor"/>
</dbReference>
<dbReference type="InterPro" id="IPR000792">
    <property type="entry name" value="Tscrpt_reg_LuxR_C"/>
</dbReference>
<evidence type="ECO:0000256" key="1">
    <source>
        <dbReference type="ARBA" id="ARBA00022553"/>
    </source>
</evidence>
<accession>A0A1J5SAB4</accession>
<evidence type="ECO:0000313" key="5">
    <source>
        <dbReference type="EMBL" id="OIQ97181.1"/>
    </source>
</evidence>
<dbReference type="CDD" id="cd06170">
    <property type="entry name" value="LuxR_C_like"/>
    <property type="match status" value="1"/>
</dbReference>
<dbReference type="GO" id="GO:0000160">
    <property type="term" value="P:phosphorelay signal transduction system"/>
    <property type="evidence" value="ECO:0007669"/>
    <property type="project" value="InterPro"/>
</dbReference>
<keyword evidence="2" id="KW-0238">DNA-binding</keyword>